<accession>A0ABX0IHT4</accession>
<proteinExistence type="predicted"/>
<dbReference type="RefSeq" id="WP_166338432.1">
    <property type="nucleotide sequence ID" value="NZ_WPCR01000002.1"/>
</dbReference>
<comment type="caution">
    <text evidence="1">The sequence shown here is derived from an EMBL/GenBank/DDBJ whole genome shotgun (WGS) entry which is preliminary data.</text>
</comment>
<organism evidence="1 2">
    <name type="scientific">Xiamenia xianingshaonis</name>
    <dbReference type="NCBI Taxonomy" id="2682776"/>
    <lineage>
        <taxon>Bacteria</taxon>
        <taxon>Bacillati</taxon>
        <taxon>Actinomycetota</taxon>
        <taxon>Coriobacteriia</taxon>
        <taxon>Eggerthellales</taxon>
        <taxon>Eggerthellaceae</taxon>
        <taxon>Xiamenia</taxon>
    </lineage>
</organism>
<protein>
    <submittedName>
        <fullName evidence="1">Uncharacterized protein</fullName>
    </submittedName>
</protein>
<dbReference type="EMBL" id="WPCR01000002">
    <property type="protein sequence ID" value="NHM13514.1"/>
    <property type="molecule type" value="Genomic_DNA"/>
</dbReference>
<reference evidence="1 2" key="1">
    <citation type="submission" date="2019-11" db="EMBL/GenBank/DDBJ databases">
        <title>Eggerthellaceae novel genus isolated from the rectal contents of marmort.</title>
        <authorList>
            <person name="Zhang G."/>
        </authorList>
    </citation>
    <scope>NUCLEOTIDE SEQUENCE [LARGE SCALE GENOMIC DNA]</scope>
    <source>
        <strain evidence="2">zg-886</strain>
    </source>
</reference>
<gene>
    <name evidence="1" type="ORF">GMI68_01795</name>
</gene>
<sequence length="79" mass="9276">MRSRPDQKANAPHAGRHRDALLEQMWAEHSDTPYDELKDGALVLAEDWAGFKAGTEREEVWRWFDENHSKGVHWLLHEL</sequence>
<name>A0ABX0IHT4_9ACTN</name>
<dbReference type="Proteomes" id="UP000636394">
    <property type="component" value="Unassembled WGS sequence"/>
</dbReference>
<keyword evidence="2" id="KW-1185">Reference proteome</keyword>
<evidence type="ECO:0000313" key="1">
    <source>
        <dbReference type="EMBL" id="NHM13514.1"/>
    </source>
</evidence>
<evidence type="ECO:0000313" key="2">
    <source>
        <dbReference type="Proteomes" id="UP000636394"/>
    </source>
</evidence>